<dbReference type="GO" id="GO:0004842">
    <property type="term" value="F:ubiquitin-protein transferase activity"/>
    <property type="evidence" value="ECO:0007669"/>
    <property type="project" value="TreeGrafter"/>
</dbReference>
<feature type="region of interest" description="Disordered" evidence="10">
    <location>
        <begin position="214"/>
        <end position="234"/>
    </location>
</feature>
<evidence type="ECO:0000256" key="9">
    <source>
        <dbReference type="PROSITE-ProRule" id="PRU00175"/>
    </source>
</evidence>
<evidence type="ECO:0000259" key="12">
    <source>
        <dbReference type="PROSITE" id="PS50172"/>
    </source>
</evidence>
<dbReference type="SMART" id="SM00184">
    <property type="entry name" value="RING"/>
    <property type="match status" value="1"/>
</dbReference>
<comment type="subcellular location">
    <subcellularLocation>
        <location evidence="1">Nucleus</location>
    </subcellularLocation>
</comment>
<dbReference type="PROSITE" id="PS00518">
    <property type="entry name" value="ZF_RING_1"/>
    <property type="match status" value="1"/>
</dbReference>
<feature type="compositionally biased region" description="Polar residues" evidence="10">
    <location>
        <begin position="400"/>
        <end position="414"/>
    </location>
</feature>
<dbReference type="GO" id="GO:0005634">
    <property type="term" value="C:nucleus"/>
    <property type="evidence" value="ECO:0007669"/>
    <property type="project" value="UniProtKB-SubCell"/>
</dbReference>
<feature type="region of interest" description="Disordered" evidence="10">
    <location>
        <begin position="374"/>
        <end position="532"/>
    </location>
</feature>
<keyword evidence="5 9" id="KW-0863">Zinc-finger</keyword>
<dbReference type="OrthoDB" id="2384350at2759"/>
<sequence length="955" mass="106549">METTSHLIRMAEELKCPICLSLLKSAVSLTCNHIFCNVCIEKSMKSDSTCPVCKVPYRRREVRPAPHMDTLVSIYKSMEVSSGVNILVTQTEPQTAGIENQVEYESVSRSKKTKKVCKDTPNTHNNTTNKSKTSKRAKRCNSEPERLSFTTKKRIQVPLHHPQETPTRPPNRECDRSELIKDRTQSNVPGPEDGAHLHETGEALFSPFFWHRDEEDSEKTTQLTPFENVSPPDAPCFSDLMGSDDDTPREIASKDANNIDSEMFEWTQKPCSPELCASPVKMQDKVSDGYDGVQEKGHIMENHDNMTTEMETDKLEVVLPMLSSCRTEKVNHAAEVKGSRKRTKKTAENTQKKRVKSGTDDVVGIDILSLKADQDKGNSTSKLVKCKKQNSKRGKKVPVDTSSTEALISKVTTNLDEEGSKHGDATVGLPDKNDKESTNQQHRKRVKRSKTQDPSKSTNSIRINNEFISQLPNKPSSVDSEIKARASIKPTNKGQVSKEPKTSKRVTFSTDKSLKAKPVNDRPTPSENVATKASQPFEEVYCSSKKKSVPTGKLNSNAPFLRKCDTMSAMLCAFCQSTEESDISGCMTHYLKGKPIALDHEGVASAIHAHRNCTEWAPNVYFEDDIAVNLEAELARSKRIKCSCCGLKGAALGCYEKSCHRSFHFTCAKLTPQCRWDEENFVMLCPLHASRKLPNETCSSQVKEKKKSVPKRQASIKQNQVPAVDTISAISRWDSHGLFTKVVLCCSALTSTEKETIAKFEKLSGVTILKTWDSRVTHVIASVDENGACRRTLKYLMGVIEGKWILNIEWIKACLEVKKPVDEQLYEINLDIHGFKGGPKLGRSRLLNKEPKLFNGMKFYFTGDFVASYKGYLHDLIIAAGGIVLHRKPIPINNEQQFLIYNLELPDKLKANKQSLVLSQRKSDAEALAKSCGAVAVSNSWILNSIAACKLQNLD</sequence>
<keyword evidence="4" id="KW-0227">DNA damage</keyword>
<feature type="region of interest" description="Disordered" evidence="10">
    <location>
        <begin position="113"/>
        <end position="174"/>
    </location>
</feature>
<evidence type="ECO:0000256" key="4">
    <source>
        <dbReference type="ARBA" id="ARBA00022763"/>
    </source>
</evidence>
<dbReference type="CDD" id="cd15571">
    <property type="entry name" value="ePHD"/>
    <property type="match status" value="1"/>
</dbReference>
<dbReference type="GO" id="GO:0008270">
    <property type="term" value="F:zinc ion binding"/>
    <property type="evidence" value="ECO:0007669"/>
    <property type="project" value="UniProtKB-KW"/>
</dbReference>
<dbReference type="Gene3D" id="3.30.40.10">
    <property type="entry name" value="Zinc/RING finger domain, C3HC4 (zinc finger)"/>
    <property type="match status" value="2"/>
</dbReference>
<evidence type="ECO:0000259" key="11">
    <source>
        <dbReference type="PROSITE" id="PS50089"/>
    </source>
</evidence>
<protein>
    <submittedName>
        <fullName evidence="14">Breast cancer susceptibility1</fullName>
    </submittedName>
</protein>
<dbReference type="PROSITE" id="PS51805">
    <property type="entry name" value="EPHD"/>
    <property type="match status" value="1"/>
</dbReference>
<keyword evidence="7" id="KW-0234">DNA repair</keyword>
<dbReference type="GO" id="GO:0045944">
    <property type="term" value="P:positive regulation of transcription by RNA polymerase II"/>
    <property type="evidence" value="ECO:0007669"/>
    <property type="project" value="TreeGrafter"/>
</dbReference>
<gene>
    <name evidence="14" type="ORF">CTI12_AA038340</name>
</gene>
<evidence type="ECO:0000256" key="1">
    <source>
        <dbReference type="ARBA" id="ARBA00004123"/>
    </source>
</evidence>
<organism evidence="14 15">
    <name type="scientific">Artemisia annua</name>
    <name type="common">Sweet wormwood</name>
    <dbReference type="NCBI Taxonomy" id="35608"/>
    <lineage>
        <taxon>Eukaryota</taxon>
        <taxon>Viridiplantae</taxon>
        <taxon>Streptophyta</taxon>
        <taxon>Embryophyta</taxon>
        <taxon>Tracheophyta</taxon>
        <taxon>Spermatophyta</taxon>
        <taxon>Magnoliopsida</taxon>
        <taxon>eudicotyledons</taxon>
        <taxon>Gunneridae</taxon>
        <taxon>Pentapetalae</taxon>
        <taxon>asterids</taxon>
        <taxon>campanulids</taxon>
        <taxon>Asterales</taxon>
        <taxon>Asteraceae</taxon>
        <taxon>Asteroideae</taxon>
        <taxon>Anthemideae</taxon>
        <taxon>Artemisiinae</taxon>
        <taxon>Artemisia</taxon>
    </lineage>
</organism>
<feature type="domain" description="BRCT" evidence="12">
    <location>
        <begin position="849"/>
        <end position="955"/>
    </location>
</feature>
<dbReference type="SUPFAM" id="SSF52113">
    <property type="entry name" value="BRCT domain"/>
    <property type="match status" value="2"/>
</dbReference>
<dbReference type="FunFam" id="3.40.50.10190:FF:000006">
    <property type="entry name" value="Breast cancer type 1 susceptibility protein homolog"/>
    <property type="match status" value="1"/>
</dbReference>
<accession>A0A2U1QF72</accession>
<feature type="compositionally biased region" description="Basic residues" evidence="10">
    <location>
        <begin position="384"/>
        <end position="396"/>
    </location>
</feature>
<dbReference type="Proteomes" id="UP000245207">
    <property type="component" value="Unassembled WGS sequence"/>
</dbReference>
<evidence type="ECO:0000259" key="13">
    <source>
        <dbReference type="PROSITE" id="PS51805"/>
    </source>
</evidence>
<dbReference type="PANTHER" id="PTHR13763:SF0">
    <property type="entry name" value="BREAST CANCER TYPE 1 SUSCEPTIBILITY PROTEIN"/>
    <property type="match status" value="1"/>
</dbReference>
<evidence type="ECO:0000256" key="2">
    <source>
        <dbReference type="ARBA" id="ARBA00022723"/>
    </source>
</evidence>
<dbReference type="CDD" id="cd17734">
    <property type="entry name" value="BRCT_Bard1_rpt1"/>
    <property type="match status" value="1"/>
</dbReference>
<feature type="domain" description="RING-type" evidence="11">
    <location>
        <begin position="16"/>
        <end position="54"/>
    </location>
</feature>
<feature type="compositionally biased region" description="Polar residues" evidence="10">
    <location>
        <begin position="523"/>
        <end position="532"/>
    </location>
</feature>
<keyword evidence="15" id="KW-1185">Reference proteome</keyword>
<dbReference type="Gene3D" id="3.40.50.10190">
    <property type="entry name" value="BRCT domain"/>
    <property type="match status" value="2"/>
</dbReference>
<dbReference type="PROSITE" id="PS50089">
    <property type="entry name" value="ZF_RING_2"/>
    <property type="match status" value="1"/>
</dbReference>
<dbReference type="PANTHER" id="PTHR13763">
    <property type="entry name" value="BREAST CANCER TYPE 1 SUSCEPTIBILITY PROTEIN BRCA1"/>
    <property type="match status" value="1"/>
</dbReference>
<dbReference type="FunFam" id="3.30.40.10:FF:000352">
    <property type="entry name" value="Breast cancer associated RING 1"/>
    <property type="match status" value="1"/>
</dbReference>
<feature type="domain" description="BRCT" evidence="12">
    <location>
        <begin position="734"/>
        <end position="828"/>
    </location>
</feature>
<feature type="compositionally biased region" description="Low complexity" evidence="10">
    <location>
        <begin position="119"/>
        <end position="131"/>
    </location>
</feature>
<evidence type="ECO:0000256" key="8">
    <source>
        <dbReference type="ARBA" id="ARBA00023242"/>
    </source>
</evidence>
<evidence type="ECO:0000313" key="15">
    <source>
        <dbReference type="Proteomes" id="UP000245207"/>
    </source>
</evidence>
<dbReference type="InterPro" id="IPR001841">
    <property type="entry name" value="Znf_RING"/>
</dbReference>
<dbReference type="SUPFAM" id="SSF57850">
    <property type="entry name" value="RING/U-box"/>
    <property type="match status" value="1"/>
</dbReference>
<keyword evidence="2" id="KW-0479">Metal-binding</keyword>
<dbReference type="PROSITE" id="PS50172">
    <property type="entry name" value="BRCT"/>
    <property type="match status" value="2"/>
</dbReference>
<dbReference type="InterPro" id="IPR001357">
    <property type="entry name" value="BRCT_dom"/>
</dbReference>
<dbReference type="SMART" id="SM00292">
    <property type="entry name" value="BRCT"/>
    <property type="match status" value="2"/>
</dbReference>
<evidence type="ECO:0000256" key="7">
    <source>
        <dbReference type="ARBA" id="ARBA00023204"/>
    </source>
</evidence>
<keyword evidence="6" id="KW-0862">Zinc</keyword>
<dbReference type="Pfam" id="PF13923">
    <property type="entry name" value="zf-C3HC4_2"/>
    <property type="match status" value="1"/>
</dbReference>
<evidence type="ECO:0000256" key="6">
    <source>
        <dbReference type="ARBA" id="ARBA00022833"/>
    </source>
</evidence>
<keyword evidence="8" id="KW-0539">Nucleus</keyword>
<dbReference type="Pfam" id="PF00533">
    <property type="entry name" value="BRCT"/>
    <property type="match status" value="1"/>
</dbReference>
<dbReference type="InterPro" id="IPR017907">
    <property type="entry name" value="Znf_RING_CS"/>
</dbReference>
<dbReference type="InterPro" id="IPR034732">
    <property type="entry name" value="EPHD"/>
</dbReference>
<comment type="caution">
    <text evidence="14">The sequence shown here is derived from an EMBL/GenBank/DDBJ whole genome shotgun (WGS) entry which is preliminary data.</text>
</comment>
<dbReference type="AlphaFoldDB" id="A0A2U1QF72"/>
<dbReference type="InterPro" id="IPR031099">
    <property type="entry name" value="BRCA1-associated"/>
</dbReference>
<dbReference type="InterPro" id="IPR013083">
    <property type="entry name" value="Znf_RING/FYVE/PHD"/>
</dbReference>
<dbReference type="InterPro" id="IPR036420">
    <property type="entry name" value="BRCT_dom_sf"/>
</dbReference>
<name>A0A2U1QF72_ARTAN</name>
<dbReference type="Pfam" id="PF16589">
    <property type="entry name" value="BRCT_2"/>
    <property type="match status" value="1"/>
</dbReference>
<feature type="region of interest" description="Disordered" evidence="10">
    <location>
        <begin position="333"/>
        <end position="356"/>
    </location>
</feature>
<dbReference type="GO" id="GO:0000724">
    <property type="term" value="P:double-strand break repair via homologous recombination"/>
    <property type="evidence" value="ECO:0007669"/>
    <property type="project" value="TreeGrafter"/>
</dbReference>
<dbReference type="STRING" id="35608.A0A2U1QF72"/>
<dbReference type="Pfam" id="PF13771">
    <property type="entry name" value="zf-HC5HC2H"/>
    <property type="match status" value="1"/>
</dbReference>
<evidence type="ECO:0000313" key="14">
    <source>
        <dbReference type="EMBL" id="PWA96642.1"/>
    </source>
</evidence>
<evidence type="ECO:0000256" key="5">
    <source>
        <dbReference type="ARBA" id="ARBA00022771"/>
    </source>
</evidence>
<evidence type="ECO:0000256" key="3">
    <source>
        <dbReference type="ARBA" id="ARBA00022737"/>
    </source>
</evidence>
<feature type="compositionally biased region" description="Polar residues" evidence="10">
    <location>
        <begin position="452"/>
        <end position="479"/>
    </location>
</feature>
<dbReference type="EMBL" id="PKPP01000168">
    <property type="protein sequence ID" value="PWA96642.1"/>
    <property type="molecule type" value="Genomic_DNA"/>
</dbReference>
<reference evidence="14 15" key="1">
    <citation type="journal article" date="2018" name="Mol. Plant">
        <title>The genome of Artemisia annua provides insight into the evolution of Asteraceae family and artemisinin biosynthesis.</title>
        <authorList>
            <person name="Shen Q."/>
            <person name="Zhang L."/>
            <person name="Liao Z."/>
            <person name="Wang S."/>
            <person name="Yan T."/>
            <person name="Shi P."/>
            <person name="Liu M."/>
            <person name="Fu X."/>
            <person name="Pan Q."/>
            <person name="Wang Y."/>
            <person name="Lv Z."/>
            <person name="Lu X."/>
            <person name="Zhang F."/>
            <person name="Jiang W."/>
            <person name="Ma Y."/>
            <person name="Chen M."/>
            <person name="Hao X."/>
            <person name="Li L."/>
            <person name="Tang Y."/>
            <person name="Lv G."/>
            <person name="Zhou Y."/>
            <person name="Sun X."/>
            <person name="Brodelius P.E."/>
            <person name="Rose J.K.C."/>
            <person name="Tang K."/>
        </authorList>
    </citation>
    <scope>NUCLEOTIDE SEQUENCE [LARGE SCALE GENOMIC DNA]</scope>
    <source>
        <strain evidence="15">cv. Huhao1</strain>
        <tissue evidence="14">Leaf</tissue>
    </source>
</reference>
<keyword evidence="3" id="KW-0677">Repeat</keyword>
<evidence type="ECO:0000256" key="10">
    <source>
        <dbReference type="SAM" id="MobiDB-lite"/>
    </source>
</evidence>
<proteinExistence type="predicted"/>
<feature type="domain" description="PHD-type" evidence="13">
    <location>
        <begin position="569"/>
        <end position="689"/>
    </location>
</feature>